<dbReference type="SMART" id="SM00228">
    <property type="entry name" value="PDZ"/>
    <property type="match status" value="1"/>
</dbReference>
<dbReference type="Gene3D" id="3.30.750.170">
    <property type="match status" value="1"/>
</dbReference>
<proteinExistence type="predicted"/>
<dbReference type="GO" id="GO:0008236">
    <property type="term" value="F:serine-type peptidase activity"/>
    <property type="evidence" value="ECO:0007669"/>
    <property type="project" value="InterPro"/>
</dbReference>
<accession>A0A840TQD8</accession>
<feature type="domain" description="PDZ" evidence="2">
    <location>
        <begin position="109"/>
        <end position="179"/>
    </location>
</feature>
<keyword evidence="5" id="KW-1185">Reference proteome</keyword>
<dbReference type="GO" id="GO:0030288">
    <property type="term" value="C:outer membrane-bounded periplasmic space"/>
    <property type="evidence" value="ECO:0007669"/>
    <property type="project" value="TreeGrafter"/>
</dbReference>
<dbReference type="GO" id="GO:0004175">
    <property type="term" value="F:endopeptidase activity"/>
    <property type="evidence" value="ECO:0007669"/>
    <property type="project" value="TreeGrafter"/>
</dbReference>
<evidence type="ECO:0000313" key="4">
    <source>
        <dbReference type="EMBL" id="MBB5286051.1"/>
    </source>
</evidence>
<dbReference type="PANTHER" id="PTHR32060:SF30">
    <property type="entry name" value="CARBOXY-TERMINAL PROCESSING PROTEASE CTPA"/>
    <property type="match status" value="1"/>
</dbReference>
<dbReference type="GO" id="GO:0007165">
    <property type="term" value="P:signal transduction"/>
    <property type="evidence" value="ECO:0007669"/>
    <property type="project" value="TreeGrafter"/>
</dbReference>
<feature type="chain" id="PRO_5032540788" evidence="1">
    <location>
        <begin position="22"/>
        <end position="443"/>
    </location>
</feature>
<evidence type="ECO:0000259" key="3">
    <source>
        <dbReference type="SMART" id="SM00245"/>
    </source>
</evidence>
<organism evidence="4 5">
    <name type="scientific">Rhabdobacter roseus</name>
    <dbReference type="NCBI Taxonomy" id="1655419"/>
    <lineage>
        <taxon>Bacteria</taxon>
        <taxon>Pseudomonadati</taxon>
        <taxon>Bacteroidota</taxon>
        <taxon>Cytophagia</taxon>
        <taxon>Cytophagales</taxon>
        <taxon>Cytophagaceae</taxon>
        <taxon>Rhabdobacter</taxon>
    </lineage>
</organism>
<dbReference type="SUPFAM" id="SSF52096">
    <property type="entry name" value="ClpP/crotonase"/>
    <property type="match status" value="1"/>
</dbReference>
<evidence type="ECO:0000259" key="2">
    <source>
        <dbReference type="SMART" id="SM00228"/>
    </source>
</evidence>
<protein>
    <submittedName>
        <fullName evidence="4">C-terminal processing protease CtpA/Prc</fullName>
    </submittedName>
</protein>
<dbReference type="InterPro" id="IPR005151">
    <property type="entry name" value="Tail-specific_protease"/>
</dbReference>
<dbReference type="PANTHER" id="PTHR32060">
    <property type="entry name" value="TAIL-SPECIFIC PROTEASE"/>
    <property type="match status" value="1"/>
</dbReference>
<dbReference type="PROSITE" id="PS51257">
    <property type="entry name" value="PROKAR_LIPOPROTEIN"/>
    <property type="match status" value="1"/>
</dbReference>
<keyword evidence="4" id="KW-0378">Hydrolase</keyword>
<dbReference type="Gene3D" id="2.30.42.10">
    <property type="match status" value="1"/>
</dbReference>
<dbReference type="InterPro" id="IPR001478">
    <property type="entry name" value="PDZ"/>
</dbReference>
<dbReference type="RefSeq" id="WP_184176808.1">
    <property type="nucleotide sequence ID" value="NZ_JACHGF010000008.1"/>
</dbReference>
<dbReference type="Gene3D" id="3.90.226.10">
    <property type="entry name" value="2-enoyl-CoA Hydratase, Chain A, domain 1"/>
    <property type="match status" value="1"/>
</dbReference>
<dbReference type="SUPFAM" id="SSF50156">
    <property type="entry name" value="PDZ domain-like"/>
    <property type="match status" value="1"/>
</dbReference>
<keyword evidence="1" id="KW-0732">Signal</keyword>
<dbReference type="Pfam" id="PF03572">
    <property type="entry name" value="Peptidase_S41"/>
    <property type="match status" value="1"/>
</dbReference>
<dbReference type="AlphaFoldDB" id="A0A840TQD8"/>
<evidence type="ECO:0000256" key="1">
    <source>
        <dbReference type="SAM" id="SignalP"/>
    </source>
</evidence>
<dbReference type="CDD" id="cd07561">
    <property type="entry name" value="Peptidase_S41_CPP_like"/>
    <property type="match status" value="1"/>
</dbReference>
<sequence>MNTTRQKITLPGFLFLLLSLAACQRPEVEPTPEEALDQMYSYVQDLYIWYDRLPSAAELAPRSLADPNALVAKVRTYSPLTTSGAHVDRWSYVTTTQNYQNQQQGKVTGRFGFGYSYLTDTLTYVRFVLPGSPLDLAGVKRGWRIYSVNGIAATVANAPRVTAALAESQAVEFRFVRPDGTSQTSSLARADFTTSPILTYRVLEVNGRKLGYVAVNEFTNKLETDILTVFQAFKDQGGISDLVVDLRYNGGGTIKSATQLASIIAPPSALNKKFFEYVYNDKNTKRNTTVNLSPVNGGATSWGLSRVFFITTVGTASASEMLINGLQPYLKTITVGTRTHGKPVGMVGGTIGQHIIFPISFRTVNANGDGDYFEGIPVDKEQFDDLTHDFGDPQEACLADVLNYLRTGTLPARKSARLGQSAAVERANQQLYEEPRLKGALDF</sequence>
<comment type="caution">
    <text evidence="4">The sequence shown here is derived from an EMBL/GenBank/DDBJ whole genome shotgun (WGS) entry which is preliminary data.</text>
</comment>
<reference evidence="4 5" key="1">
    <citation type="submission" date="2020-08" db="EMBL/GenBank/DDBJ databases">
        <title>Genomic Encyclopedia of Type Strains, Phase IV (KMG-IV): sequencing the most valuable type-strain genomes for metagenomic binning, comparative biology and taxonomic classification.</title>
        <authorList>
            <person name="Goeker M."/>
        </authorList>
    </citation>
    <scope>NUCLEOTIDE SEQUENCE [LARGE SCALE GENOMIC DNA]</scope>
    <source>
        <strain evidence="4 5">DSM 105074</strain>
    </source>
</reference>
<dbReference type="Proteomes" id="UP000557307">
    <property type="component" value="Unassembled WGS sequence"/>
</dbReference>
<evidence type="ECO:0000313" key="5">
    <source>
        <dbReference type="Proteomes" id="UP000557307"/>
    </source>
</evidence>
<dbReference type="InterPro" id="IPR036034">
    <property type="entry name" value="PDZ_sf"/>
</dbReference>
<dbReference type="SMART" id="SM00245">
    <property type="entry name" value="TSPc"/>
    <property type="match status" value="1"/>
</dbReference>
<gene>
    <name evidence="4" type="ORF">HNQ92_004211</name>
</gene>
<keyword evidence="4" id="KW-0645">Protease</keyword>
<feature type="domain" description="Tail specific protease" evidence="3">
    <location>
        <begin position="180"/>
        <end position="384"/>
    </location>
</feature>
<feature type="signal peptide" evidence="1">
    <location>
        <begin position="1"/>
        <end position="21"/>
    </location>
</feature>
<name>A0A840TQD8_9BACT</name>
<dbReference type="EMBL" id="JACHGF010000008">
    <property type="protein sequence ID" value="MBB5286051.1"/>
    <property type="molecule type" value="Genomic_DNA"/>
</dbReference>
<dbReference type="GO" id="GO:0006508">
    <property type="term" value="P:proteolysis"/>
    <property type="evidence" value="ECO:0007669"/>
    <property type="project" value="UniProtKB-KW"/>
</dbReference>
<dbReference type="InterPro" id="IPR029045">
    <property type="entry name" value="ClpP/crotonase-like_dom_sf"/>
</dbReference>